<dbReference type="AlphaFoldDB" id="A0A1F6D236"/>
<feature type="domain" description="Schlafen AlbA-2" evidence="1">
    <location>
        <begin position="20"/>
        <end position="138"/>
    </location>
</feature>
<sequence length="320" mass="36477">MLTRQKAEQLFDRVLETRSETDESECKSGTGNALQHALCAMSNRRDRNGGVVFVGVDKDFRVEGVPDIESTQQTITDWASVLFNVPLRVVPEVLEREGRSVLAVIVPPCPAGHRPCHFKRHGPYEGAWIRVGNSTRLMTTDEVRREIAADEIARGTVPPFDKTPYLQARRDDLDSALVDAYIEQVKKIRPASQIERMSHEEVLRSIYAVAEHEGKWYPTPSGLLFFCREPQRYLPQSPVEFMHLWGPELTSLGPDGSRWRLNQEVSGTLPKIIDETVLYTVMSNIHPTTWQRVQKVHKGYKRCIKGTKGYKRWALVHEST</sequence>
<accession>A0A1F6D236</accession>
<reference evidence="2 3" key="1">
    <citation type="journal article" date="2016" name="Nat. Commun.">
        <title>Thousands of microbial genomes shed light on interconnected biogeochemical processes in an aquifer system.</title>
        <authorList>
            <person name="Anantharaman K."/>
            <person name="Brown C.T."/>
            <person name="Hug L.A."/>
            <person name="Sharon I."/>
            <person name="Castelle C.J."/>
            <person name="Probst A.J."/>
            <person name="Thomas B.C."/>
            <person name="Singh A."/>
            <person name="Wilkins M.J."/>
            <person name="Karaoz U."/>
            <person name="Brodie E.L."/>
            <person name="Williams K.H."/>
            <person name="Hubbard S.S."/>
            <person name="Banfield J.F."/>
        </authorList>
    </citation>
    <scope>NUCLEOTIDE SEQUENCE [LARGE SCALE GENOMIC DNA]</scope>
    <source>
        <strain evidence="3">RIFCSPLOWO2_12_FULL_64_10</strain>
    </source>
</reference>
<dbReference type="InterPro" id="IPR038461">
    <property type="entry name" value="Schlafen_AlbA_2_dom_sf"/>
</dbReference>
<dbReference type="PANTHER" id="PTHR30595:SF6">
    <property type="entry name" value="SCHLAFEN ALBA-2 DOMAIN-CONTAINING PROTEIN"/>
    <property type="match status" value="1"/>
</dbReference>
<dbReference type="EMBL" id="MFKF01000078">
    <property type="protein sequence ID" value="OGG55427.1"/>
    <property type="molecule type" value="Genomic_DNA"/>
</dbReference>
<dbReference type="InterPro" id="IPR007421">
    <property type="entry name" value="Schlafen_AlbA_2_dom"/>
</dbReference>
<dbReference type="Pfam" id="PF04326">
    <property type="entry name" value="SLFN_AlbA_2"/>
    <property type="match status" value="1"/>
</dbReference>
<dbReference type="Gene3D" id="3.30.950.30">
    <property type="entry name" value="Schlafen, AAA domain"/>
    <property type="match status" value="1"/>
</dbReference>
<proteinExistence type="predicted"/>
<organism evidence="2 3">
    <name type="scientific">Handelsmanbacteria sp. (strain RIFCSPLOWO2_12_FULL_64_10)</name>
    <dbReference type="NCBI Taxonomy" id="1817868"/>
    <lineage>
        <taxon>Bacteria</taxon>
        <taxon>Candidatus Handelsmaniibacteriota</taxon>
    </lineage>
</organism>
<protein>
    <recommendedName>
        <fullName evidence="1">Schlafen AlbA-2 domain-containing protein</fullName>
    </recommendedName>
</protein>
<dbReference type="PANTHER" id="PTHR30595">
    <property type="entry name" value="GLPR-RELATED TRANSCRIPTIONAL REPRESSOR"/>
    <property type="match status" value="1"/>
</dbReference>
<name>A0A1F6D236_HANXR</name>
<dbReference type="Proteomes" id="UP000178606">
    <property type="component" value="Unassembled WGS sequence"/>
</dbReference>
<comment type="caution">
    <text evidence="2">The sequence shown here is derived from an EMBL/GenBank/DDBJ whole genome shotgun (WGS) entry which is preliminary data.</text>
</comment>
<evidence type="ECO:0000259" key="1">
    <source>
        <dbReference type="Pfam" id="PF04326"/>
    </source>
</evidence>
<gene>
    <name evidence="2" type="ORF">A3F84_06010</name>
</gene>
<evidence type="ECO:0000313" key="3">
    <source>
        <dbReference type="Proteomes" id="UP000178606"/>
    </source>
</evidence>
<evidence type="ECO:0000313" key="2">
    <source>
        <dbReference type="EMBL" id="OGG55427.1"/>
    </source>
</evidence>